<feature type="compositionally biased region" description="Basic and acidic residues" evidence="1">
    <location>
        <begin position="8"/>
        <end position="22"/>
    </location>
</feature>
<dbReference type="AlphaFoldDB" id="A0A4Z2EJQ3"/>
<evidence type="ECO:0000313" key="3">
    <source>
        <dbReference type="Proteomes" id="UP000314294"/>
    </source>
</evidence>
<reference evidence="2 3" key="1">
    <citation type="submission" date="2019-03" db="EMBL/GenBank/DDBJ databases">
        <title>First draft genome of Liparis tanakae, snailfish: a comprehensive survey of snailfish specific genes.</title>
        <authorList>
            <person name="Kim W."/>
            <person name="Song I."/>
            <person name="Jeong J.-H."/>
            <person name="Kim D."/>
            <person name="Kim S."/>
            <person name="Ryu S."/>
            <person name="Song J.Y."/>
            <person name="Lee S.K."/>
        </authorList>
    </citation>
    <scope>NUCLEOTIDE SEQUENCE [LARGE SCALE GENOMIC DNA]</scope>
    <source>
        <tissue evidence="2">Muscle</tissue>
    </source>
</reference>
<gene>
    <name evidence="2" type="ORF">EYF80_061280</name>
</gene>
<accession>A0A4Z2EJQ3</accession>
<dbReference type="EMBL" id="SRLO01006743">
    <property type="protein sequence ID" value="TNN28572.1"/>
    <property type="molecule type" value="Genomic_DNA"/>
</dbReference>
<sequence length="87" mass="9120">MATGAGPTDRRPPDDRRERREVSVSQRGSGRADQASAPSSDPEADGALEPRGSRGAARLHLPLLLTQASSPEQQAPPPLSSLLSAPR</sequence>
<comment type="caution">
    <text evidence="2">The sequence shown here is derived from an EMBL/GenBank/DDBJ whole genome shotgun (WGS) entry which is preliminary data.</text>
</comment>
<feature type="region of interest" description="Disordered" evidence="1">
    <location>
        <begin position="1"/>
        <end position="87"/>
    </location>
</feature>
<evidence type="ECO:0000256" key="1">
    <source>
        <dbReference type="SAM" id="MobiDB-lite"/>
    </source>
</evidence>
<protein>
    <submittedName>
        <fullName evidence="2">Uncharacterized protein</fullName>
    </submittedName>
</protein>
<keyword evidence="3" id="KW-1185">Reference proteome</keyword>
<organism evidence="2 3">
    <name type="scientific">Liparis tanakae</name>
    <name type="common">Tanaka's snailfish</name>
    <dbReference type="NCBI Taxonomy" id="230148"/>
    <lineage>
        <taxon>Eukaryota</taxon>
        <taxon>Metazoa</taxon>
        <taxon>Chordata</taxon>
        <taxon>Craniata</taxon>
        <taxon>Vertebrata</taxon>
        <taxon>Euteleostomi</taxon>
        <taxon>Actinopterygii</taxon>
        <taxon>Neopterygii</taxon>
        <taxon>Teleostei</taxon>
        <taxon>Neoteleostei</taxon>
        <taxon>Acanthomorphata</taxon>
        <taxon>Eupercaria</taxon>
        <taxon>Perciformes</taxon>
        <taxon>Cottioidei</taxon>
        <taxon>Cottales</taxon>
        <taxon>Liparidae</taxon>
        <taxon>Liparis</taxon>
    </lineage>
</organism>
<dbReference type="Proteomes" id="UP000314294">
    <property type="component" value="Unassembled WGS sequence"/>
</dbReference>
<name>A0A4Z2EJQ3_9TELE</name>
<proteinExistence type="predicted"/>
<evidence type="ECO:0000313" key="2">
    <source>
        <dbReference type="EMBL" id="TNN28572.1"/>
    </source>
</evidence>